<dbReference type="Proteomes" id="UP000827549">
    <property type="component" value="Chromosome 6"/>
</dbReference>
<evidence type="ECO:0000256" key="1">
    <source>
        <dbReference type="SAM" id="MobiDB-lite"/>
    </source>
</evidence>
<feature type="region of interest" description="Disordered" evidence="1">
    <location>
        <begin position="1"/>
        <end position="26"/>
    </location>
</feature>
<dbReference type="RefSeq" id="XP_062630800.1">
    <property type="nucleotide sequence ID" value="XM_062774816.1"/>
</dbReference>
<gene>
    <name evidence="2" type="primary">tyrS</name>
    <name evidence="2" type="ORF">LOC62_06G008285</name>
</gene>
<protein>
    <submittedName>
        <fullName evidence="2">Uncharacterized protein</fullName>
    </submittedName>
</protein>
<reference evidence="2" key="1">
    <citation type="submission" date="2023-10" db="EMBL/GenBank/DDBJ databases">
        <authorList>
            <person name="Noh H."/>
        </authorList>
    </citation>
    <scope>NUCLEOTIDE SEQUENCE</scope>
    <source>
        <strain evidence="2">DUCC4014</strain>
    </source>
</reference>
<keyword evidence="3" id="KW-1185">Reference proteome</keyword>
<evidence type="ECO:0000313" key="3">
    <source>
        <dbReference type="Proteomes" id="UP000827549"/>
    </source>
</evidence>
<dbReference type="GeneID" id="87811452"/>
<accession>A0AAF0YIT7</accession>
<dbReference type="EMBL" id="CP086719">
    <property type="protein sequence ID" value="WOO84774.1"/>
    <property type="molecule type" value="Genomic_DNA"/>
</dbReference>
<sequence length="302" mass="33626">MHSASIGLTVPSHRHPCLTSDKTRATMAPPTARSPVIKLIDVDSVACIARGSYIFNHWLHTVILINMNPYTDQAYHHTYNRAFAIPCCPMKIAATAYMAISHGHADRPLRYPFLPPFLELVPSAPIFENVAATLIDLRVADLKAFHTAHGSPLTAIALWNDLLTPPVLPEAAARLDGMHTKTIAKLRKHALKVSKWTVNQVAMFVGAMWAWDEAPDAAWSRKRRLGPVTPTNDWGCGKDTDPRIRHIYELVHHYDPHPAQLRPACDGCRELSIPKSLFHPVFSRAKCVLCFFRGIPCVDSGK</sequence>
<proteinExistence type="predicted"/>
<dbReference type="AlphaFoldDB" id="A0AAF0YIT7"/>
<organism evidence="2 3">
    <name type="scientific">Vanrija pseudolonga</name>
    <dbReference type="NCBI Taxonomy" id="143232"/>
    <lineage>
        <taxon>Eukaryota</taxon>
        <taxon>Fungi</taxon>
        <taxon>Dikarya</taxon>
        <taxon>Basidiomycota</taxon>
        <taxon>Agaricomycotina</taxon>
        <taxon>Tremellomycetes</taxon>
        <taxon>Trichosporonales</taxon>
        <taxon>Trichosporonaceae</taxon>
        <taxon>Vanrija</taxon>
    </lineage>
</organism>
<evidence type="ECO:0000313" key="2">
    <source>
        <dbReference type="EMBL" id="WOO84774.1"/>
    </source>
</evidence>
<name>A0AAF0YIT7_9TREE</name>